<comment type="function">
    <text evidence="7">Catalyzes the specific phosphorylation of the 3-hydroxyl group of shikimic acid using ATP as a cosubstrate.</text>
</comment>
<keyword evidence="7" id="KW-0460">Magnesium</keyword>
<keyword evidence="2 7" id="KW-0808">Transferase</keyword>
<evidence type="ECO:0000256" key="2">
    <source>
        <dbReference type="ARBA" id="ARBA00022679"/>
    </source>
</evidence>
<dbReference type="GO" id="GO:0008652">
    <property type="term" value="P:amino acid biosynthetic process"/>
    <property type="evidence" value="ECO:0007669"/>
    <property type="project" value="UniProtKB-KW"/>
</dbReference>
<feature type="binding site" evidence="7">
    <location>
        <position position="180"/>
    </location>
    <ligand>
        <name>substrate</name>
    </ligand>
</feature>
<keyword evidence="5 7" id="KW-0067">ATP-binding</keyword>
<comment type="cofactor">
    <cofactor evidence="7">
        <name>Mg(2+)</name>
        <dbReference type="ChEBI" id="CHEBI:18420"/>
    </cofactor>
    <text evidence="7">Binds 1 Mg(2+) ion per subunit.</text>
</comment>
<dbReference type="EC" id="2.7.1.71" evidence="7"/>
<evidence type="ECO:0000256" key="4">
    <source>
        <dbReference type="ARBA" id="ARBA00022777"/>
    </source>
</evidence>
<feature type="binding site" evidence="7">
    <location>
        <position position="53"/>
    </location>
    <ligand>
        <name>Mg(2+)</name>
        <dbReference type="ChEBI" id="CHEBI:18420"/>
    </ligand>
</feature>
<evidence type="ECO:0000256" key="5">
    <source>
        <dbReference type="ARBA" id="ARBA00022840"/>
    </source>
</evidence>
<comment type="caution">
    <text evidence="9">The sequence shown here is derived from an EMBL/GenBank/DDBJ whole genome shotgun (WGS) entry which is preliminary data.</text>
</comment>
<reference evidence="9 10" key="1">
    <citation type="submission" date="2019-05" db="EMBL/GenBank/DDBJ databases">
        <title>Hymenobacter edaphi sp. nov., isolated from abandoned arsenic-contaminated farmland soil.</title>
        <authorList>
            <person name="Nie L."/>
        </authorList>
    </citation>
    <scope>NUCLEOTIDE SEQUENCE [LARGE SCALE GENOMIC DNA]</scope>
    <source>
        <strain evidence="9 10">1-3-3-8</strain>
    </source>
</reference>
<feature type="binding site" evidence="7">
    <location>
        <position position="71"/>
    </location>
    <ligand>
        <name>substrate</name>
    </ligand>
</feature>
<keyword evidence="10" id="KW-1185">Reference proteome</keyword>
<keyword evidence="6 7" id="KW-0057">Aromatic amino acid biosynthesis</keyword>
<evidence type="ECO:0000256" key="8">
    <source>
        <dbReference type="SAM" id="MobiDB-lite"/>
    </source>
</evidence>
<organism evidence="9 10">
    <name type="scientific">Hymenobacter jeollabukensis</name>
    <dbReference type="NCBI Taxonomy" id="2025313"/>
    <lineage>
        <taxon>Bacteria</taxon>
        <taxon>Pseudomonadati</taxon>
        <taxon>Bacteroidota</taxon>
        <taxon>Cytophagia</taxon>
        <taxon>Cytophagales</taxon>
        <taxon>Hymenobacteraceae</taxon>
        <taxon>Hymenobacter</taxon>
    </lineage>
</organism>
<dbReference type="InterPro" id="IPR000623">
    <property type="entry name" value="Shikimate_kinase/TSH1"/>
</dbReference>
<dbReference type="InterPro" id="IPR031322">
    <property type="entry name" value="Shikimate/glucono_kinase"/>
</dbReference>
<dbReference type="OrthoDB" id="9800332at2"/>
<dbReference type="PRINTS" id="PR01100">
    <property type="entry name" value="SHIKIMTKNASE"/>
</dbReference>
<feature type="binding site" evidence="7">
    <location>
        <position position="118"/>
    </location>
    <ligand>
        <name>substrate</name>
    </ligand>
</feature>
<sequence>MNSELSPDGAERAAAKPEPVAGAQPTSQPADQFIIHNSTFRIHLVGMPAAGKTTLGRGLAVRFELPFRDLDEEIVRREQRSVADIFAAEGEAYFRQVEADTLREVLAAHPRLVLATGGGTPCFHHNMALLTQAGLALWLDVPVAELVARLQHAAASRPLLAALPDAAALAQRLAETLAARKEFYGQAALRCAGLTCTVEAVYALVRRYLATG</sequence>
<comment type="caution">
    <text evidence="7">Lacks conserved residue(s) required for the propagation of feature annotation.</text>
</comment>
<protein>
    <recommendedName>
        <fullName evidence="7">Shikimate kinase</fullName>
        <shortName evidence="7">SK</shortName>
        <ecNumber evidence="7">2.7.1.71</ecNumber>
    </recommendedName>
</protein>
<feature type="binding site" evidence="7">
    <location>
        <position position="157"/>
    </location>
    <ligand>
        <name>ATP</name>
        <dbReference type="ChEBI" id="CHEBI:30616"/>
    </ligand>
</feature>
<dbReference type="SUPFAM" id="SSF52540">
    <property type="entry name" value="P-loop containing nucleoside triphosphate hydrolases"/>
    <property type="match status" value="1"/>
</dbReference>
<dbReference type="EMBL" id="VAJM01000003">
    <property type="protein sequence ID" value="TLM94011.1"/>
    <property type="molecule type" value="Genomic_DNA"/>
</dbReference>
<dbReference type="HAMAP" id="MF_00109">
    <property type="entry name" value="Shikimate_kinase"/>
    <property type="match status" value="1"/>
</dbReference>
<dbReference type="GO" id="GO:0009423">
    <property type="term" value="P:chorismate biosynthetic process"/>
    <property type="evidence" value="ECO:0007669"/>
    <property type="project" value="UniProtKB-UniRule"/>
</dbReference>
<keyword evidence="4 7" id="KW-0418">Kinase</keyword>
<dbReference type="GO" id="GO:0009073">
    <property type="term" value="P:aromatic amino acid family biosynthetic process"/>
    <property type="evidence" value="ECO:0007669"/>
    <property type="project" value="UniProtKB-KW"/>
</dbReference>
<gene>
    <name evidence="7" type="primary">aroK</name>
    <name evidence="9" type="ORF">FDY95_08240</name>
</gene>
<feature type="region of interest" description="Disordered" evidence="8">
    <location>
        <begin position="1"/>
        <end position="28"/>
    </location>
</feature>
<dbReference type="Gene3D" id="3.40.50.300">
    <property type="entry name" value="P-loop containing nucleotide triphosphate hydrolases"/>
    <property type="match status" value="1"/>
</dbReference>
<keyword evidence="7" id="KW-0963">Cytoplasm</keyword>
<evidence type="ECO:0000313" key="9">
    <source>
        <dbReference type="EMBL" id="TLM94011.1"/>
    </source>
</evidence>
<dbReference type="PANTHER" id="PTHR21087:SF16">
    <property type="entry name" value="SHIKIMATE KINASE 1, CHLOROPLASTIC"/>
    <property type="match status" value="1"/>
</dbReference>
<comment type="similarity">
    <text evidence="7">Belongs to the shikimate kinase family.</text>
</comment>
<comment type="subcellular location">
    <subcellularLocation>
        <location evidence="7">Cytoplasm</location>
    </subcellularLocation>
</comment>
<dbReference type="Proteomes" id="UP000305517">
    <property type="component" value="Unassembled WGS sequence"/>
</dbReference>
<evidence type="ECO:0000256" key="3">
    <source>
        <dbReference type="ARBA" id="ARBA00022741"/>
    </source>
</evidence>
<dbReference type="UniPathway" id="UPA00053">
    <property type="reaction ID" value="UER00088"/>
</dbReference>
<dbReference type="PANTHER" id="PTHR21087">
    <property type="entry name" value="SHIKIMATE KINASE"/>
    <property type="match status" value="1"/>
</dbReference>
<dbReference type="GO" id="GO:0004765">
    <property type="term" value="F:shikimate kinase activity"/>
    <property type="evidence" value="ECO:0007669"/>
    <property type="project" value="UniProtKB-UniRule"/>
</dbReference>
<name>A0A5R8WS54_9BACT</name>
<evidence type="ECO:0000256" key="7">
    <source>
        <dbReference type="HAMAP-Rule" id="MF_00109"/>
    </source>
</evidence>
<dbReference type="GO" id="GO:0005829">
    <property type="term" value="C:cytosol"/>
    <property type="evidence" value="ECO:0007669"/>
    <property type="project" value="TreeGrafter"/>
</dbReference>
<dbReference type="GO" id="GO:0005524">
    <property type="term" value="F:ATP binding"/>
    <property type="evidence" value="ECO:0007669"/>
    <property type="project" value="UniProtKB-UniRule"/>
</dbReference>
<keyword evidence="3 7" id="KW-0547">Nucleotide-binding</keyword>
<dbReference type="InterPro" id="IPR027417">
    <property type="entry name" value="P-loop_NTPase"/>
</dbReference>
<accession>A0A5R8WS54</accession>
<comment type="subunit">
    <text evidence="7">Monomer.</text>
</comment>
<dbReference type="AlphaFoldDB" id="A0A5R8WS54"/>
<dbReference type="GO" id="GO:0000287">
    <property type="term" value="F:magnesium ion binding"/>
    <property type="evidence" value="ECO:0007669"/>
    <property type="project" value="UniProtKB-UniRule"/>
</dbReference>
<feature type="binding site" evidence="7">
    <location>
        <position position="95"/>
    </location>
    <ligand>
        <name>substrate</name>
    </ligand>
</feature>
<evidence type="ECO:0000256" key="1">
    <source>
        <dbReference type="ARBA" id="ARBA00022605"/>
    </source>
</evidence>
<keyword evidence="7" id="KW-0479">Metal-binding</keyword>
<comment type="catalytic activity">
    <reaction evidence="7">
        <text>shikimate + ATP = 3-phosphoshikimate + ADP + H(+)</text>
        <dbReference type="Rhea" id="RHEA:13121"/>
        <dbReference type="ChEBI" id="CHEBI:15378"/>
        <dbReference type="ChEBI" id="CHEBI:30616"/>
        <dbReference type="ChEBI" id="CHEBI:36208"/>
        <dbReference type="ChEBI" id="CHEBI:145989"/>
        <dbReference type="ChEBI" id="CHEBI:456216"/>
        <dbReference type="EC" id="2.7.1.71"/>
    </reaction>
</comment>
<dbReference type="Pfam" id="PF01202">
    <property type="entry name" value="SKI"/>
    <property type="match status" value="1"/>
</dbReference>
<proteinExistence type="inferred from homology"/>
<feature type="binding site" evidence="7">
    <location>
        <begin position="49"/>
        <end position="54"/>
    </location>
    <ligand>
        <name>ATP</name>
        <dbReference type="ChEBI" id="CHEBI:30616"/>
    </ligand>
</feature>
<keyword evidence="1 7" id="KW-0028">Amino-acid biosynthesis</keyword>
<evidence type="ECO:0000256" key="6">
    <source>
        <dbReference type="ARBA" id="ARBA00023141"/>
    </source>
</evidence>
<dbReference type="CDD" id="cd00464">
    <property type="entry name" value="SK"/>
    <property type="match status" value="1"/>
</dbReference>
<comment type="pathway">
    <text evidence="7">Metabolic intermediate biosynthesis; chorismate biosynthesis; chorismate from D-erythrose 4-phosphate and phosphoenolpyruvate: step 5/7.</text>
</comment>
<evidence type="ECO:0000313" key="10">
    <source>
        <dbReference type="Proteomes" id="UP000305517"/>
    </source>
</evidence>